<dbReference type="InterPro" id="IPR000850">
    <property type="entry name" value="Adenylat/UMP-CMP_kin"/>
</dbReference>
<dbReference type="GO" id="GO:0005524">
    <property type="term" value="F:ATP binding"/>
    <property type="evidence" value="ECO:0007669"/>
    <property type="project" value="InterPro"/>
</dbReference>
<evidence type="ECO:0000256" key="2">
    <source>
        <dbReference type="ARBA" id="ARBA00012955"/>
    </source>
</evidence>
<gene>
    <name evidence="8" type="ORF">MTR67_022469</name>
</gene>
<evidence type="ECO:0000256" key="1">
    <source>
        <dbReference type="ARBA" id="ARBA00007220"/>
    </source>
</evidence>
<dbReference type="InterPro" id="IPR027417">
    <property type="entry name" value="P-loop_NTPase"/>
</dbReference>
<dbReference type="SUPFAM" id="SSF52540">
    <property type="entry name" value="P-loop containing nucleoside triphosphate hydrolases"/>
    <property type="match status" value="1"/>
</dbReference>
<evidence type="ECO:0000256" key="7">
    <source>
        <dbReference type="RuleBase" id="RU003330"/>
    </source>
</evidence>
<evidence type="ECO:0000256" key="5">
    <source>
        <dbReference type="ARBA" id="ARBA00022777"/>
    </source>
</evidence>
<evidence type="ECO:0000256" key="3">
    <source>
        <dbReference type="ARBA" id="ARBA00022679"/>
    </source>
</evidence>
<dbReference type="AlphaFoldDB" id="A0AAF0QRW4"/>
<reference evidence="8" key="1">
    <citation type="submission" date="2023-08" db="EMBL/GenBank/DDBJ databases">
        <title>A de novo genome assembly of Solanum verrucosum Schlechtendal, a Mexican diploid species geographically isolated from the other diploid A-genome species in potato relatives.</title>
        <authorList>
            <person name="Hosaka K."/>
        </authorList>
    </citation>
    <scope>NUCLEOTIDE SEQUENCE</scope>
    <source>
        <tissue evidence="8">Young leaves</tissue>
    </source>
</reference>
<evidence type="ECO:0000313" key="9">
    <source>
        <dbReference type="Proteomes" id="UP001234989"/>
    </source>
</evidence>
<evidence type="ECO:0000256" key="6">
    <source>
        <dbReference type="ARBA" id="ARBA00031517"/>
    </source>
</evidence>
<dbReference type="Gene3D" id="3.40.50.300">
    <property type="entry name" value="P-loop containing nucleotide triphosphate hydrolases"/>
    <property type="match status" value="1"/>
</dbReference>
<protein>
    <recommendedName>
        <fullName evidence="2">adenylate kinase</fullName>
        <ecNumber evidence="2">2.7.4.3</ecNumber>
    </recommendedName>
    <alternativeName>
        <fullName evidence="6">ATP:AMP phosphotransferase</fullName>
    </alternativeName>
</protein>
<keyword evidence="4" id="KW-0547">Nucleotide-binding</keyword>
<name>A0AAF0QRW4_SOLVR</name>
<dbReference type="EMBL" id="CP133616">
    <property type="protein sequence ID" value="WMV29084.1"/>
    <property type="molecule type" value="Genomic_DNA"/>
</dbReference>
<sequence length="120" mass="13574">MNRDEPVPVYRYQIMVPFRSVYRFNVSHPIPNTTGPERTGMVPVQPVPVPSLSSEKWVTGEPLIQRKDDTAEVLKSRLDAFHRQTEPVINYYSTKGVVASLHAEKPPKEVTSEVKNVLSS</sequence>
<accession>A0AAF0QRW4</accession>
<keyword evidence="9" id="KW-1185">Reference proteome</keyword>
<dbReference type="Proteomes" id="UP001234989">
    <property type="component" value="Chromosome 5"/>
</dbReference>
<comment type="similarity">
    <text evidence="1 7">Belongs to the adenylate kinase family.</text>
</comment>
<keyword evidence="5 7" id="KW-0418">Kinase</keyword>
<dbReference type="EC" id="2.7.4.3" evidence="2"/>
<evidence type="ECO:0000256" key="4">
    <source>
        <dbReference type="ARBA" id="ARBA00022741"/>
    </source>
</evidence>
<organism evidence="8 9">
    <name type="scientific">Solanum verrucosum</name>
    <dbReference type="NCBI Taxonomy" id="315347"/>
    <lineage>
        <taxon>Eukaryota</taxon>
        <taxon>Viridiplantae</taxon>
        <taxon>Streptophyta</taxon>
        <taxon>Embryophyta</taxon>
        <taxon>Tracheophyta</taxon>
        <taxon>Spermatophyta</taxon>
        <taxon>Magnoliopsida</taxon>
        <taxon>eudicotyledons</taxon>
        <taxon>Gunneridae</taxon>
        <taxon>Pentapetalae</taxon>
        <taxon>asterids</taxon>
        <taxon>lamiids</taxon>
        <taxon>Solanales</taxon>
        <taxon>Solanaceae</taxon>
        <taxon>Solanoideae</taxon>
        <taxon>Solaneae</taxon>
        <taxon>Solanum</taxon>
    </lineage>
</organism>
<keyword evidence="3 7" id="KW-0808">Transferase</keyword>
<proteinExistence type="inferred from homology"/>
<evidence type="ECO:0000313" key="8">
    <source>
        <dbReference type="EMBL" id="WMV29084.1"/>
    </source>
</evidence>
<dbReference type="PRINTS" id="PR00094">
    <property type="entry name" value="ADENYLTKNASE"/>
</dbReference>
<dbReference type="PANTHER" id="PTHR23359">
    <property type="entry name" value="NUCLEOTIDE KINASE"/>
    <property type="match status" value="1"/>
</dbReference>
<dbReference type="GO" id="GO:0004017">
    <property type="term" value="F:AMP kinase activity"/>
    <property type="evidence" value="ECO:0007669"/>
    <property type="project" value="UniProtKB-EC"/>
</dbReference>